<feature type="domain" description="AB hydrolase-1" evidence="1">
    <location>
        <begin position="39"/>
        <end position="136"/>
    </location>
</feature>
<proteinExistence type="predicted"/>
<dbReference type="InterPro" id="IPR029058">
    <property type="entry name" value="AB_hydrolase_fold"/>
</dbReference>
<evidence type="ECO:0000313" key="3">
    <source>
        <dbReference type="Proteomes" id="UP001163115"/>
    </source>
</evidence>
<accession>A0ABY7AI75</accession>
<evidence type="ECO:0000313" key="2">
    <source>
        <dbReference type="EMBL" id="WAJ25529.1"/>
    </source>
</evidence>
<dbReference type="InterPro" id="IPR000073">
    <property type="entry name" value="AB_hydrolase_1"/>
</dbReference>
<evidence type="ECO:0000259" key="1">
    <source>
        <dbReference type="Pfam" id="PF00561"/>
    </source>
</evidence>
<dbReference type="GO" id="GO:0016787">
    <property type="term" value="F:hydrolase activity"/>
    <property type="evidence" value="ECO:0007669"/>
    <property type="project" value="UniProtKB-KW"/>
</dbReference>
<keyword evidence="3" id="KW-1185">Reference proteome</keyword>
<dbReference type="PANTHER" id="PTHR43194:SF2">
    <property type="entry name" value="PEROXISOMAL MEMBRANE PROTEIN LPX1"/>
    <property type="match status" value="1"/>
</dbReference>
<dbReference type="InterPro" id="IPR050228">
    <property type="entry name" value="Carboxylesterase_BioH"/>
</dbReference>
<dbReference type="Gene3D" id="3.40.50.1820">
    <property type="entry name" value="alpha/beta hydrolase"/>
    <property type="match status" value="1"/>
</dbReference>
<reference evidence="2" key="1">
    <citation type="submission" date="2022-11" db="EMBL/GenBank/DDBJ databases">
        <title>Lacrimispora xylanolytica sy1, complete genome.</title>
        <authorList>
            <person name="Choi S."/>
        </authorList>
    </citation>
    <scope>NUCLEOTIDE SEQUENCE</scope>
    <source>
        <strain evidence="2">Sy1</strain>
    </source>
</reference>
<dbReference type="Pfam" id="PF00561">
    <property type="entry name" value="Abhydrolase_1"/>
    <property type="match status" value="1"/>
</dbReference>
<sequence>MNDYTKLLPEHMEMYIGENDLFLEIYQGVLKGTYSKTKPPLLFLHGAYTGSWMWSKYIPHFVKAGFDCYTMNLRGHYKSRCVDLSKVTFENYLEDIKEALLRCEEPPVMIGFSMGGILTQKIAESENLKGMILIDSSTCRQVYEKAPYEHLKRSAPVDIVPAPERKETCSADESLEDIEFQRKYLTMEAGKAFSACSITFGASDGIPIDNTRITCPALVIRTANNEEEEHRLKVEADYFHGDYAGMKPATHTGLLVGQKYHKGVEVILKWLERF</sequence>
<organism evidence="2 3">
    <name type="scientific">Lacrimispora xylanolytica</name>
    <dbReference type="NCBI Taxonomy" id="29375"/>
    <lineage>
        <taxon>Bacteria</taxon>
        <taxon>Bacillati</taxon>
        <taxon>Bacillota</taxon>
        <taxon>Clostridia</taxon>
        <taxon>Lachnospirales</taxon>
        <taxon>Lachnospiraceae</taxon>
        <taxon>Lacrimispora</taxon>
    </lineage>
</organism>
<dbReference type="EMBL" id="CP113524">
    <property type="protein sequence ID" value="WAJ25529.1"/>
    <property type="molecule type" value="Genomic_DNA"/>
</dbReference>
<gene>
    <name evidence="2" type="ORF">OW255_08460</name>
</gene>
<dbReference type="RefSeq" id="WP_268116360.1">
    <property type="nucleotide sequence ID" value="NZ_CP113524.1"/>
</dbReference>
<keyword evidence="2" id="KW-0378">Hydrolase</keyword>
<dbReference type="PANTHER" id="PTHR43194">
    <property type="entry name" value="HYDROLASE ALPHA/BETA FOLD FAMILY"/>
    <property type="match status" value="1"/>
</dbReference>
<dbReference type="SUPFAM" id="SSF53474">
    <property type="entry name" value="alpha/beta-Hydrolases"/>
    <property type="match status" value="1"/>
</dbReference>
<name>A0ABY7AI75_9FIRM</name>
<dbReference type="Proteomes" id="UP001163115">
    <property type="component" value="Chromosome"/>
</dbReference>
<protein>
    <submittedName>
        <fullName evidence="2">Alpha/beta hydrolase</fullName>
    </submittedName>
</protein>